<evidence type="ECO:0000313" key="2">
    <source>
        <dbReference type="Proteomes" id="UP000595437"/>
    </source>
</evidence>
<reference evidence="2" key="1">
    <citation type="submission" date="2021-01" db="EMBL/GenBank/DDBJ databases">
        <title>Caligus Genome Assembly.</title>
        <authorList>
            <person name="Gallardo-Escarate C."/>
        </authorList>
    </citation>
    <scope>NUCLEOTIDE SEQUENCE [LARGE SCALE GENOMIC DNA]</scope>
</reference>
<evidence type="ECO:0000313" key="1">
    <source>
        <dbReference type="EMBL" id="QQP48513.1"/>
    </source>
</evidence>
<sequence length="91" mass="10590">QTALKQEIFTAHDLVVKSSYNVVRFKFPFKRSLSFMCPSEPWFLKFECGRKSYDGVRSISEYYLSLLNLPSSWNKIILRSTNGIADDCKLE</sequence>
<feature type="non-terminal residue" evidence="1">
    <location>
        <position position="1"/>
    </location>
</feature>
<accession>A0A7T8HEA4</accession>
<dbReference type="EMBL" id="CP045895">
    <property type="protein sequence ID" value="QQP48513.1"/>
    <property type="molecule type" value="Genomic_DNA"/>
</dbReference>
<gene>
    <name evidence="1" type="ORF">FKW44_008867</name>
</gene>
<proteinExistence type="predicted"/>
<protein>
    <submittedName>
        <fullName evidence="1">Uncharacterized protein</fullName>
    </submittedName>
</protein>
<dbReference type="AlphaFoldDB" id="A0A7T8HEA4"/>
<keyword evidence="2" id="KW-1185">Reference proteome</keyword>
<dbReference type="Proteomes" id="UP000595437">
    <property type="component" value="Chromosome 6"/>
</dbReference>
<organism evidence="1 2">
    <name type="scientific">Caligus rogercresseyi</name>
    <name type="common">Sea louse</name>
    <dbReference type="NCBI Taxonomy" id="217165"/>
    <lineage>
        <taxon>Eukaryota</taxon>
        <taxon>Metazoa</taxon>
        <taxon>Ecdysozoa</taxon>
        <taxon>Arthropoda</taxon>
        <taxon>Crustacea</taxon>
        <taxon>Multicrustacea</taxon>
        <taxon>Hexanauplia</taxon>
        <taxon>Copepoda</taxon>
        <taxon>Siphonostomatoida</taxon>
        <taxon>Caligidae</taxon>
        <taxon>Caligus</taxon>
    </lineage>
</organism>
<name>A0A7T8HEA4_CALRO</name>